<evidence type="ECO:0000259" key="1">
    <source>
        <dbReference type="Pfam" id="PF24466"/>
    </source>
</evidence>
<dbReference type="EMBL" id="PRFC01000106">
    <property type="protein sequence ID" value="PWV07064.1"/>
    <property type="molecule type" value="Genomic_DNA"/>
</dbReference>
<proteinExistence type="predicted"/>
<organism evidence="2 3">
    <name type="scientific">Trypanosoma cruzi</name>
    <dbReference type="NCBI Taxonomy" id="5693"/>
    <lineage>
        <taxon>Eukaryota</taxon>
        <taxon>Discoba</taxon>
        <taxon>Euglenozoa</taxon>
        <taxon>Kinetoplastea</taxon>
        <taxon>Metakinetoplastina</taxon>
        <taxon>Trypanosomatida</taxon>
        <taxon>Trypanosomatidae</taxon>
        <taxon>Trypanosoma</taxon>
        <taxon>Schizotrypanum</taxon>
    </lineage>
</organism>
<dbReference type="VEuPathDB" id="TriTrypDB:C4B63_57g136"/>
<dbReference type="VEuPathDB" id="TriTrypDB:TcG_12552"/>
<dbReference type="Proteomes" id="UP000246078">
    <property type="component" value="Unassembled WGS sequence"/>
</dbReference>
<accession>A0A2V2WKM7</accession>
<sequence>MVQTLQLDMWRGLKCGRSGPLSSTNMRLSDFLWNYVGGRAAVGEDYNVTMEVFVQEPDDYLQDQRLLRIIFNLTEYQVYKLHHEGVFSLEQWRDYERKDTVTPFARGKLNAALTQILTERLRGTQEMKFTISTTIQDVLFKGRVRVNKMKLNDFLTREPDGRGIVDANRSVLLK</sequence>
<name>A0A2V2WKM7_TRYCR</name>
<dbReference type="VEuPathDB" id="TriTrypDB:ECC02_005205"/>
<dbReference type="AlphaFoldDB" id="A0A2V2WKM7"/>
<comment type="caution">
    <text evidence="2">The sequence shown here is derived from an EMBL/GenBank/DDBJ whole genome shotgun (WGS) entry which is preliminary data.</text>
</comment>
<protein>
    <submittedName>
        <fullName evidence="2">Putative retrotransposon hot spot (RHS) protein</fullName>
    </submittedName>
</protein>
<evidence type="ECO:0000313" key="2">
    <source>
        <dbReference type="EMBL" id="PWV07064.1"/>
    </source>
</evidence>
<reference evidence="2 3" key="1">
    <citation type="journal article" date="2018" name="Microb. Genom.">
        <title>Expanding an expanded genome: long-read sequencing of Trypanosoma cruzi.</title>
        <authorList>
            <person name="Berna L."/>
            <person name="Rodriguez M."/>
            <person name="Chiribao M.L."/>
            <person name="Parodi-Talice A."/>
            <person name="Pita S."/>
            <person name="Rijo G."/>
            <person name="Alvarez-Valin F."/>
            <person name="Robello C."/>
        </authorList>
    </citation>
    <scope>NUCLEOTIDE SEQUENCE [LARGE SCALE GENOMIC DNA]</scope>
    <source>
        <strain evidence="2 3">TCC</strain>
    </source>
</reference>
<dbReference type="VEuPathDB" id="TriTrypDB:C3747_106g50"/>
<dbReference type="VEuPathDB" id="TriTrypDB:TcCL_NonESM12467"/>
<evidence type="ECO:0000313" key="3">
    <source>
        <dbReference type="Proteomes" id="UP000246078"/>
    </source>
</evidence>
<dbReference type="InterPro" id="IPR056000">
    <property type="entry name" value="DUF7578"/>
</dbReference>
<gene>
    <name evidence="2" type="ORF">C3747_106g50</name>
</gene>
<feature type="domain" description="DUF7578" evidence="1">
    <location>
        <begin position="145"/>
        <end position="174"/>
    </location>
</feature>
<dbReference type="Pfam" id="PF24466">
    <property type="entry name" value="DUF7578"/>
    <property type="match status" value="2"/>
</dbReference>
<feature type="domain" description="DUF7578" evidence="1">
    <location>
        <begin position="24"/>
        <end position="84"/>
    </location>
</feature>